<accession>A0A8H4IZT6</accession>
<name>A0A8H4IZT6_9PEZI</name>
<feature type="region of interest" description="Disordered" evidence="1">
    <location>
        <begin position="11"/>
        <end position="64"/>
    </location>
</feature>
<feature type="compositionally biased region" description="Low complexity" evidence="1">
    <location>
        <begin position="43"/>
        <end position="58"/>
    </location>
</feature>
<dbReference type="Proteomes" id="UP000572817">
    <property type="component" value="Unassembled WGS sequence"/>
</dbReference>
<evidence type="ECO:0000256" key="1">
    <source>
        <dbReference type="SAM" id="MobiDB-lite"/>
    </source>
</evidence>
<organism evidence="3 4">
    <name type="scientific">Botryosphaeria dothidea</name>
    <dbReference type="NCBI Taxonomy" id="55169"/>
    <lineage>
        <taxon>Eukaryota</taxon>
        <taxon>Fungi</taxon>
        <taxon>Dikarya</taxon>
        <taxon>Ascomycota</taxon>
        <taxon>Pezizomycotina</taxon>
        <taxon>Dothideomycetes</taxon>
        <taxon>Dothideomycetes incertae sedis</taxon>
        <taxon>Botryosphaeriales</taxon>
        <taxon>Botryosphaeriaceae</taxon>
        <taxon>Botryosphaeria</taxon>
    </lineage>
</organism>
<keyword evidence="4" id="KW-1185">Reference proteome</keyword>
<proteinExistence type="predicted"/>
<sequence length="376" mass="41335">MKTCDIVSWIPPPPAEAAQPDRSSPPPLGECFSGDSDLSAGWPSPTTSNMSMRTSRSTQAKSGSRKVTLEELAAASPPIVLHSSALPDDRHVGAIKRIVDRLNVAWVESIPAYFQKRMVEADPLGRPLPSNVFDYTKAQKTPELDDFWSTVEKILTVAAACKDNDEDEMAWTFEVARRVLKLARQLSGADKLREICIQNQAIHGDFLSKRDLSNKAIHRRSDMALQFDRKNADVATSLAKRAGNESLSPLTQRCSARRPIACGIEIKAAGGDDLGLVPPEPEVPLMTIGWTVVGHSWSCYIAVLSAEGDDRVDCYGPLDLNSAGTRNPSGLFSLLACLEFTYRIYGYGSLDWLDYSTRIFWTVEEGCRHNESNFGA</sequence>
<dbReference type="EMBL" id="WWBZ02000016">
    <property type="protein sequence ID" value="KAF4309334.1"/>
    <property type="molecule type" value="Genomic_DNA"/>
</dbReference>
<feature type="domain" description="PD-(D/E)XK nuclease-like" evidence="2">
    <location>
        <begin position="131"/>
        <end position="272"/>
    </location>
</feature>
<comment type="caution">
    <text evidence="3">The sequence shown here is derived from an EMBL/GenBank/DDBJ whole genome shotgun (WGS) entry which is preliminary data.</text>
</comment>
<gene>
    <name evidence="3" type="ORF">GTA08_BOTSDO03399</name>
</gene>
<dbReference type="InterPro" id="IPR046797">
    <property type="entry name" value="PDDEXK_12"/>
</dbReference>
<dbReference type="Pfam" id="PF20516">
    <property type="entry name" value="PDDEXK_12"/>
    <property type="match status" value="1"/>
</dbReference>
<reference evidence="3" key="1">
    <citation type="submission" date="2020-04" db="EMBL/GenBank/DDBJ databases">
        <title>Genome Assembly and Annotation of Botryosphaeria dothidea sdau 11-99, a Latent Pathogen of Apple Fruit Ring Rot in China.</title>
        <authorList>
            <person name="Yu C."/>
            <person name="Diao Y."/>
            <person name="Lu Q."/>
            <person name="Zhao J."/>
            <person name="Cui S."/>
            <person name="Peng C."/>
            <person name="He B."/>
            <person name="Liu H."/>
        </authorList>
    </citation>
    <scope>NUCLEOTIDE SEQUENCE [LARGE SCALE GENOMIC DNA]</scope>
    <source>
        <strain evidence="3">Sdau11-99</strain>
    </source>
</reference>
<evidence type="ECO:0000313" key="3">
    <source>
        <dbReference type="EMBL" id="KAF4309334.1"/>
    </source>
</evidence>
<evidence type="ECO:0000259" key="2">
    <source>
        <dbReference type="Pfam" id="PF20516"/>
    </source>
</evidence>
<evidence type="ECO:0000313" key="4">
    <source>
        <dbReference type="Proteomes" id="UP000572817"/>
    </source>
</evidence>
<dbReference type="AlphaFoldDB" id="A0A8H4IZT6"/>
<protein>
    <recommendedName>
        <fullName evidence="2">PD-(D/E)XK nuclease-like domain-containing protein</fullName>
    </recommendedName>
</protein>